<dbReference type="PANTHER" id="PTHR23040:SF1">
    <property type="entry name" value="OUTER DYNEIN ARM-DOCKING COMPLEX SUBUNIT 4"/>
    <property type="match status" value="1"/>
</dbReference>
<accession>A0A553PN41</accession>
<dbReference type="SUPFAM" id="SSF48452">
    <property type="entry name" value="TPR-like"/>
    <property type="match status" value="1"/>
</dbReference>
<evidence type="ECO:0000256" key="8">
    <source>
        <dbReference type="ARBA" id="ARBA00034143"/>
    </source>
</evidence>
<dbReference type="Gene3D" id="1.25.40.10">
    <property type="entry name" value="Tetratricopeptide repeat domain"/>
    <property type="match status" value="1"/>
</dbReference>
<evidence type="ECO:0000256" key="9">
    <source>
        <dbReference type="SAM" id="MobiDB-lite"/>
    </source>
</evidence>
<keyword evidence="2" id="KW-0963">Cytoplasm</keyword>
<dbReference type="EMBL" id="VCGU01000002">
    <property type="protein sequence ID" value="TRY79102.1"/>
    <property type="molecule type" value="Genomic_DNA"/>
</dbReference>
<keyword evidence="6" id="KW-0966">Cell projection</keyword>
<evidence type="ECO:0000256" key="4">
    <source>
        <dbReference type="ARBA" id="ARBA00022803"/>
    </source>
</evidence>
<dbReference type="STRING" id="6832.A0A553PN41"/>
<dbReference type="InterPro" id="IPR040111">
    <property type="entry name" value="ODAD4"/>
</dbReference>
<sequence>MICPEQKYVDANRSLTSHPKEDDKDLAHHIKQKKQKDPKGPIQTMEGSMDASSYCKEGARNLKRGFVAAALRSYHQSAATEEYWPETFIGRSRCYQLLGMPDNALKDANLAIQYRRTMGQVDPLNHHLPLCSVRFLKLGMEALQAKGQALYDLFQFEQSLISLYQAQTFRPDLASKLNGLISKNINAIHNTLYPNCFHFDGVEKVLNNTRLRAKVQMLRNPLTKCTQQIQIAGHLRRKSVRNANGRLNSATLKKSPEPPMPDLEHLRETLVMTRHPALGDLIRDLRFLEQLSNHKDMSGLEGHVKQTLQYLEQRRQFWENFNPREVRNKSKKMSSSSI</sequence>
<reference evidence="10 11" key="1">
    <citation type="journal article" date="2018" name="Nat. Ecol. Evol.">
        <title>Genomic signatures of mitonuclear coevolution across populations of Tigriopus californicus.</title>
        <authorList>
            <person name="Barreto F.S."/>
            <person name="Watson E.T."/>
            <person name="Lima T.G."/>
            <person name="Willett C.S."/>
            <person name="Edmands S."/>
            <person name="Li W."/>
            <person name="Burton R.S."/>
        </authorList>
    </citation>
    <scope>NUCLEOTIDE SEQUENCE [LARGE SCALE GENOMIC DNA]</scope>
    <source>
        <strain evidence="10 11">San Diego</strain>
    </source>
</reference>
<dbReference type="InterPro" id="IPR019734">
    <property type="entry name" value="TPR_rpt"/>
</dbReference>
<evidence type="ECO:0000256" key="3">
    <source>
        <dbReference type="ARBA" id="ARBA00022737"/>
    </source>
</evidence>
<evidence type="ECO:0000256" key="7">
    <source>
        <dbReference type="ARBA" id="ARBA00034139"/>
    </source>
</evidence>
<feature type="compositionally biased region" description="Basic and acidic residues" evidence="9">
    <location>
        <begin position="18"/>
        <end position="28"/>
    </location>
</feature>
<keyword evidence="11" id="KW-1185">Reference proteome</keyword>
<gene>
    <name evidence="10" type="ORF">TCAL_02833</name>
</gene>
<evidence type="ECO:0000313" key="11">
    <source>
        <dbReference type="Proteomes" id="UP000318571"/>
    </source>
</evidence>
<feature type="region of interest" description="Disordered" evidence="9">
    <location>
        <begin position="9"/>
        <end position="46"/>
    </location>
</feature>
<comment type="caution">
    <text evidence="10">The sequence shown here is derived from an EMBL/GenBank/DDBJ whole genome shotgun (WGS) entry which is preliminary data.</text>
</comment>
<keyword evidence="3" id="KW-0677">Repeat</keyword>
<dbReference type="AlphaFoldDB" id="A0A553PN41"/>
<dbReference type="SMART" id="SM00028">
    <property type="entry name" value="TPR"/>
    <property type="match status" value="2"/>
</dbReference>
<keyword evidence="5" id="KW-0206">Cytoskeleton</keyword>
<evidence type="ECO:0000256" key="1">
    <source>
        <dbReference type="ARBA" id="ARBA00004430"/>
    </source>
</evidence>
<name>A0A553PN41_TIGCA</name>
<evidence type="ECO:0000313" key="10">
    <source>
        <dbReference type="EMBL" id="TRY79102.1"/>
    </source>
</evidence>
<comment type="subcellular location">
    <subcellularLocation>
        <location evidence="1">Cytoplasm</location>
        <location evidence="1">Cytoskeleton</location>
        <location evidence="1">Cilium axoneme</location>
    </subcellularLocation>
</comment>
<dbReference type="Proteomes" id="UP000318571">
    <property type="component" value="Chromosome 6"/>
</dbReference>
<dbReference type="InterPro" id="IPR011990">
    <property type="entry name" value="TPR-like_helical_dom_sf"/>
</dbReference>
<protein>
    <recommendedName>
        <fullName evidence="7">Outer dynein arm-docking complex subunit 4</fullName>
    </recommendedName>
    <alternativeName>
        <fullName evidence="8">Tetratricopeptide repeat protein 25</fullName>
    </alternativeName>
</protein>
<dbReference type="GO" id="GO:0005930">
    <property type="term" value="C:axoneme"/>
    <property type="evidence" value="ECO:0007669"/>
    <property type="project" value="UniProtKB-SubCell"/>
</dbReference>
<organism evidence="10 11">
    <name type="scientific">Tigriopus californicus</name>
    <name type="common">Marine copepod</name>
    <dbReference type="NCBI Taxonomy" id="6832"/>
    <lineage>
        <taxon>Eukaryota</taxon>
        <taxon>Metazoa</taxon>
        <taxon>Ecdysozoa</taxon>
        <taxon>Arthropoda</taxon>
        <taxon>Crustacea</taxon>
        <taxon>Multicrustacea</taxon>
        <taxon>Hexanauplia</taxon>
        <taxon>Copepoda</taxon>
        <taxon>Harpacticoida</taxon>
        <taxon>Harpacticidae</taxon>
        <taxon>Tigriopus</taxon>
    </lineage>
</organism>
<evidence type="ECO:0000256" key="5">
    <source>
        <dbReference type="ARBA" id="ARBA00023212"/>
    </source>
</evidence>
<dbReference type="PANTHER" id="PTHR23040">
    <property type="match status" value="1"/>
</dbReference>
<evidence type="ECO:0000256" key="2">
    <source>
        <dbReference type="ARBA" id="ARBA00022490"/>
    </source>
</evidence>
<evidence type="ECO:0000256" key="6">
    <source>
        <dbReference type="ARBA" id="ARBA00023273"/>
    </source>
</evidence>
<proteinExistence type="predicted"/>
<keyword evidence="4" id="KW-0802">TPR repeat</keyword>